<dbReference type="SUPFAM" id="SSF56601">
    <property type="entry name" value="beta-lactamase/transpeptidase-like"/>
    <property type="match status" value="1"/>
</dbReference>
<dbReference type="PANTHER" id="PTHR46825">
    <property type="entry name" value="D-ALANYL-D-ALANINE-CARBOXYPEPTIDASE/ENDOPEPTIDASE AMPH"/>
    <property type="match status" value="1"/>
</dbReference>
<accession>A0A433WGV4</accession>
<dbReference type="InterPro" id="IPR001466">
    <property type="entry name" value="Beta-lactam-related"/>
</dbReference>
<dbReference type="Gene3D" id="3.40.710.10">
    <property type="entry name" value="DD-peptidase/beta-lactamase superfamily"/>
    <property type="match status" value="1"/>
</dbReference>
<proteinExistence type="predicted"/>
<dbReference type="OrthoDB" id="9793489at2"/>
<evidence type="ECO:0000259" key="1">
    <source>
        <dbReference type="Pfam" id="PF00144"/>
    </source>
</evidence>
<evidence type="ECO:0000313" key="3">
    <source>
        <dbReference type="Proteomes" id="UP000281028"/>
    </source>
</evidence>
<dbReference type="PANTHER" id="PTHR46825:SF9">
    <property type="entry name" value="BETA-LACTAMASE-RELATED DOMAIN-CONTAINING PROTEIN"/>
    <property type="match status" value="1"/>
</dbReference>
<dbReference type="EMBL" id="RIAR02000001">
    <property type="protein sequence ID" value="NSL86780.1"/>
    <property type="molecule type" value="Genomic_DNA"/>
</dbReference>
<comment type="caution">
    <text evidence="2">The sequence shown here is derived from an EMBL/GenBank/DDBJ whole genome shotgun (WGS) entry which is preliminary data.</text>
</comment>
<sequence>MRSRYLLSLLLFLLPAAVFSQSLQRRIDTLLQGYHRQGHFDGAALVVHHGKVVYQGYFGMANRQFAIPVKSDTRFPIASVTKLFTAIMILQLQEEKKVDITQPLRVYLPDILPVHNADITIRQLLLHTSGLPNEKIGDYYNKSTPRPAVFMKRYISDTLVFTPGSKFNYNNVDYILLGAVVEKVSGKKWSEVLQEKIIRPLQLSNTGVISQKMVIPRLAYGYHNYSFGTGSAKDTVYNDESVLFENYATAGAIYSTVRDLQLLDAALYSNRLLQPSTRELMYTPEKSLGNSSYSRGYPTPGSYRNITTTAVPGHTLEILERRGNINGFNSAFLRVEKDHNTVILLCNTDTGNMEKIGDALMKVLY</sequence>
<dbReference type="InterPro" id="IPR012338">
    <property type="entry name" value="Beta-lactam/transpept-like"/>
</dbReference>
<dbReference type="AlphaFoldDB" id="A0A433WGV4"/>
<organism evidence="2 3">
    <name type="scientific">Chitinophaga solisilvae</name>
    <dbReference type="NCBI Taxonomy" id="1233460"/>
    <lineage>
        <taxon>Bacteria</taxon>
        <taxon>Pseudomonadati</taxon>
        <taxon>Bacteroidota</taxon>
        <taxon>Chitinophagia</taxon>
        <taxon>Chitinophagales</taxon>
        <taxon>Chitinophagaceae</taxon>
        <taxon>Chitinophaga</taxon>
    </lineage>
</organism>
<dbReference type="Pfam" id="PF00144">
    <property type="entry name" value="Beta-lactamase"/>
    <property type="match status" value="1"/>
</dbReference>
<gene>
    <name evidence="2" type="ORF">ECE50_008060</name>
</gene>
<reference evidence="2" key="1">
    <citation type="submission" date="2020-05" db="EMBL/GenBank/DDBJ databases">
        <title>Chitinophaga laudate sp. nov., isolated from a tropical peat swamp.</title>
        <authorList>
            <person name="Goh C.B.S."/>
            <person name="Lee M.S."/>
            <person name="Parimannan S."/>
            <person name="Pasbakhsh P."/>
            <person name="Yule C.M."/>
            <person name="Rajandas H."/>
            <person name="Loke S."/>
            <person name="Croft L."/>
            <person name="Tan J.B.L."/>
        </authorList>
    </citation>
    <scope>NUCLEOTIDE SEQUENCE</scope>
    <source>
        <strain evidence="2">Mgbs1</strain>
    </source>
</reference>
<dbReference type="Proteomes" id="UP000281028">
    <property type="component" value="Unassembled WGS sequence"/>
</dbReference>
<dbReference type="InterPro" id="IPR050491">
    <property type="entry name" value="AmpC-like"/>
</dbReference>
<name>A0A433WGV4_9BACT</name>
<keyword evidence="3" id="KW-1185">Reference proteome</keyword>
<evidence type="ECO:0000313" key="2">
    <source>
        <dbReference type="EMBL" id="NSL86780.1"/>
    </source>
</evidence>
<protein>
    <submittedName>
        <fullName evidence="2">Beta-lactamase family protein</fullName>
    </submittedName>
</protein>
<feature type="domain" description="Beta-lactamase-related" evidence="1">
    <location>
        <begin position="28"/>
        <end position="357"/>
    </location>
</feature>